<gene>
    <name evidence="4" type="ORF">Ocin01_15596</name>
</gene>
<dbReference type="PROSITE" id="PS00028">
    <property type="entry name" value="ZINC_FINGER_C2H2_1"/>
    <property type="match status" value="2"/>
</dbReference>
<feature type="domain" description="C2H2-type" evidence="3">
    <location>
        <begin position="135"/>
        <end position="163"/>
    </location>
</feature>
<dbReference type="Pfam" id="PF00096">
    <property type="entry name" value="zf-C2H2"/>
    <property type="match status" value="1"/>
</dbReference>
<feature type="compositionally biased region" description="Basic residues" evidence="2">
    <location>
        <begin position="87"/>
        <end position="100"/>
    </location>
</feature>
<keyword evidence="1" id="KW-0479">Metal-binding</keyword>
<evidence type="ECO:0000259" key="3">
    <source>
        <dbReference type="PROSITE" id="PS50157"/>
    </source>
</evidence>
<dbReference type="AlphaFoldDB" id="A0A1D2MDJ6"/>
<keyword evidence="5" id="KW-1185">Reference proteome</keyword>
<name>A0A1D2MDJ6_ORCCI</name>
<feature type="domain" description="C2H2-type" evidence="3">
    <location>
        <begin position="164"/>
        <end position="193"/>
    </location>
</feature>
<dbReference type="InterPro" id="IPR036236">
    <property type="entry name" value="Znf_C2H2_sf"/>
</dbReference>
<dbReference type="Gene3D" id="3.30.160.60">
    <property type="entry name" value="Classic Zinc Finger"/>
    <property type="match status" value="2"/>
</dbReference>
<dbReference type="OrthoDB" id="6040868at2759"/>
<comment type="caution">
    <text evidence="4">The sequence shown here is derived from an EMBL/GenBank/DDBJ whole genome shotgun (WGS) entry which is preliminary data.</text>
</comment>
<dbReference type="InterPro" id="IPR013087">
    <property type="entry name" value="Znf_C2H2_type"/>
</dbReference>
<feature type="compositionally biased region" description="Low complexity" evidence="2">
    <location>
        <begin position="29"/>
        <end position="41"/>
    </location>
</feature>
<dbReference type="SUPFAM" id="SSF57667">
    <property type="entry name" value="beta-beta-alpha zinc fingers"/>
    <property type="match status" value="1"/>
</dbReference>
<keyword evidence="1" id="KW-0863">Zinc-finger</keyword>
<proteinExistence type="predicted"/>
<feature type="domain" description="C2H2-type" evidence="3">
    <location>
        <begin position="105"/>
        <end position="133"/>
    </location>
</feature>
<evidence type="ECO:0000313" key="4">
    <source>
        <dbReference type="EMBL" id="ODM91086.1"/>
    </source>
</evidence>
<feature type="region of interest" description="Disordered" evidence="2">
    <location>
        <begin position="25"/>
        <end position="104"/>
    </location>
</feature>
<organism evidence="4 5">
    <name type="scientific">Orchesella cincta</name>
    <name type="common">Springtail</name>
    <name type="synonym">Podura cincta</name>
    <dbReference type="NCBI Taxonomy" id="48709"/>
    <lineage>
        <taxon>Eukaryota</taxon>
        <taxon>Metazoa</taxon>
        <taxon>Ecdysozoa</taxon>
        <taxon>Arthropoda</taxon>
        <taxon>Hexapoda</taxon>
        <taxon>Collembola</taxon>
        <taxon>Entomobryomorpha</taxon>
        <taxon>Entomobryoidea</taxon>
        <taxon>Orchesellidae</taxon>
        <taxon>Orchesellinae</taxon>
        <taxon>Orchesella</taxon>
    </lineage>
</organism>
<sequence length="197" mass="22473">MTAENNVISPPTNTHPSVFVRLRDVLTETRTTSPRPSSPARNEVAKGPNLRTFGRSKAPRMKEKEPPAPQISPNQTDKPPKSMLFKKQAKKSPSRKKVSAKGKGFTCPKCPVSVTLKRNLDRHMKEKHPTVREVFCCDICNAKYSLHRTLLQHQELHHSDFRGRKCRYNCGKSFLYPQSLSRHEVVCRKTQKAKSKN</sequence>
<dbReference type="Proteomes" id="UP000094527">
    <property type="component" value="Unassembled WGS sequence"/>
</dbReference>
<protein>
    <submittedName>
        <fullName evidence="4">Putative zinc finger protein</fullName>
    </submittedName>
</protein>
<dbReference type="PROSITE" id="PS50157">
    <property type="entry name" value="ZINC_FINGER_C2H2_2"/>
    <property type="match status" value="3"/>
</dbReference>
<keyword evidence="1" id="KW-0862">Zinc</keyword>
<dbReference type="EMBL" id="LJIJ01001675">
    <property type="protein sequence ID" value="ODM91086.1"/>
    <property type="molecule type" value="Genomic_DNA"/>
</dbReference>
<accession>A0A1D2MDJ6</accession>
<reference evidence="4 5" key="1">
    <citation type="journal article" date="2016" name="Genome Biol. Evol.">
        <title>Gene Family Evolution Reflects Adaptation to Soil Environmental Stressors in the Genome of the Collembolan Orchesella cincta.</title>
        <authorList>
            <person name="Faddeeva-Vakhrusheva A."/>
            <person name="Derks M.F."/>
            <person name="Anvar S.Y."/>
            <person name="Agamennone V."/>
            <person name="Suring W."/>
            <person name="Smit S."/>
            <person name="van Straalen N.M."/>
            <person name="Roelofs D."/>
        </authorList>
    </citation>
    <scope>NUCLEOTIDE SEQUENCE [LARGE SCALE GENOMIC DNA]</scope>
    <source>
        <tissue evidence="4">Mixed pool</tissue>
    </source>
</reference>
<evidence type="ECO:0000256" key="1">
    <source>
        <dbReference type="PROSITE-ProRule" id="PRU00042"/>
    </source>
</evidence>
<dbReference type="GO" id="GO:0008270">
    <property type="term" value="F:zinc ion binding"/>
    <property type="evidence" value="ECO:0007669"/>
    <property type="project" value="UniProtKB-KW"/>
</dbReference>
<evidence type="ECO:0000313" key="5">
    <source>
        <dbReference type="Proteomes" id="UP000094527"/>
    </source>
</evidence>
<evidence type="ECO:0000256" key="2">
    <source>
        <dbReference type="SAM" id="MobiDB-lite"/>
    </source>
</evidence>
<dbReference type="SMART" id="SM00355">
    <property type="entry name" value="ZnF_C2H2"/>
    <property type="match status" value="2"/>
</dbReference>